<feature type="domain" description="Chorismate-utilising enzyme C-terminal" evidence="3">
    <location>
        <begin position="182"/>
        <end position="436"/>
    </location>
</feature>
<dbReference type="AlphaFoldDB" id="A0A7X2RU23"/>
<accession>A0A7X2RU23</accession>
<dbReference type="EMBL" id="WLYI01000017">
    <property type="protein sequence ID" value="MTD20214.1"/>
    <property type="molecule type" value="Genomic_DNA"/>
</dbReference>
<evidence type="ECO:0000259" key="4">
    <source>
        <dbReference type="Pfam" id="PF04715"/>
    </source>
</evidence>
<dbReference type="OrthoDB" id="9803598at2"/>
<dbReference type="Pfam" id="PF04715">
    <property type="entry name" value="Anth_synt_I_N"/>
    <property type="match status" value="1"/>
</dbReference>
<evidence type="ECO:0000259" key="3">
    <source>
        <dbReference type="Pfam" id="PF00425"/>
    </source>
</evidence>
<dbReference type="SUPFAM" id="SSF56322">
    <property type="entry name" value="ADC synthase"/>
    <property type="match status" value="1"/>
</dbReference>
<keyword evidence="5" id="KW-0032">Aminotransferase</keyword>
<keyword evidence="2 5" id="KW-0808">Transferase</keyword>
<sequence length="447" mass="49046">MPTCSVYPLPYRANPAEYFTAIRHAPGAVLLDSGRPAAGRGRYDLLSAWPQATLTVWPDESGSDFLQRLRENLALLGEATLPAPYELPFAGGLIGYLSYDFGRHLEQLPHRAVDDLRLPDARLGLYAWALISDHQALTSQLVFHPQLSDGERQRLITLFSHPTLSAPATFKLHGKMTADLSAEAYEQALARIQDYIQAGDCYQVNFAQRFRAPCIGDPWVAYCALREACPTPFSGFQSLPDDGAVLSLSPERFVKISQRQVETRPIKGTRPRGATVAEDCANAAELLASPKDRAENLMIVDLLRNDLGRTCRIGSVKVPELFSLESYPNVHHLVSSVTGELADDKDALDLIAGSFPGGSITGAPKIRAMQIIDELETTRRGLYCGSLLYLDVRGEMDSSIAIRSLLVKDGQVCCWGGGGIVVDSQWQAEYQESITKVRVLLETLEGL</sequence>
<dbReference type="RefSeq" id="WP_154743882.1">
    <property type="nucleotide sequence ID" value="NZ_JBHSTG010000007.1"/>
</dbReference>
<dbReference type="PRINTS" id="PR00095">
    <property type="entry name" value="ANTSNTHASEI"/>
</dbReference>
<evidence type="ECO:0000313" key="6">
    <source>
        <dbReference type="Proteomes" id="UP000431485"/>
    </source>
</evidence>
<comment type="caution">
    <text evidence="5">The sequence shown here is derived from an EMBL/GenBank/DDBJ whole genome shotgun (WGS) entry which is preliminary data.</text>
</comment>
<dbReference type="PANTHER" id="PTHR11236:SF50">
    <property type="entry name" value="AMINODEOXYCHORISMATE SYNTHASE COMPONENT 1"/>
    <property type="match status" value="1"/>
</dbReference>
<evidence type="ECO:0000313" key="5">
    <source>
        <dbReference type="EMBL" id="MTD20214.1"/>
    </source>
</evidence>
<keyword evidence="6" id="KW-1185">Reference proteome</keyword>
<dbReference type="InterPro" id="IPR005801">
    <property type="entry name" value="ADC_synthase"/>
</dbReference>
<dbReference type="InterPro" id="IPR019999">
    <property type="entry name" value="Anth_synth_I-like"/>
</dbReference>
<reference evidence="5 6" key="1">
    <citation type="submission" date="2019-11" db="EMBL/GenBank/DDBJ databases">
        <title>Pseudmonas karstica sp. nov. and Pseudomonas spelaei sp. nov. from caves.</title>
        <authorList>
            <person name="Zeman M."/>
        </authorList>
    </citation>
    <scope>NUCLEOTIDE SEQUENCE [LARGE SCALE GENOMIC DNA]</scope>
    <source>
        <strain evidence="5 6">CCM 7891</strain>
    </source>
</reference>
<dbReference type="InterPro" id="IPR015890">
    <property type="entry name" value="Chorismate_C"/>
</dbReference>
<dbReference type="NCBIfam" id="TIGR00553">
    <property type="entry name" value="pabB"/>
    <property type="match status" value="1"/>
</dbReference>
<gene>
    <name evidence="5" type="primary">pabB</name>
    <name evidence="5" type="ORF">GIR22_13890</name>
</gene>
<dbReference type="Gene3D" id="3.60.120.10">
    <property type="entry name" value="Anthranilate synthase"/>
    <property type="match status" value="1"/>
</dbReference>
<dbReference type="PANTHER" id="PTHR11236">
    <property type="entry name" value="AMINOBENZOATE/ANTHRANILATE SYNTHASE"/>
    <property type="match status" value="1"/>
</dbReference>
<dbReference type="GO" id="GO:0000162">
    <property type="term" value="P:L-tryptophan biosynthetic process"/>
    <property type="evidence" value="ECO:0007669"/>
    <property type="project" value="TreeGrafter"/>
</dbReference>
<dbReference type="EC" id="2.6.1.85" evidence="1"/>
<dbReference type="GO" id="GO:0009396">
    <property type="term" value="P:folic acid-containing compound biosynthetic process"/>
    <property type="evidence" value="ECO:0007669"/>
    <property type="project" value="InterPro"/>
</dbReference>
<dbReference type="Proteomes" id="UP000431485">
    <property type="component" value="Unassembled WGS sequence"/>
</dbReference>
<dbReference type="GO" id="GO:0046820">
    <property type="term" value="F:4-amino-4-deoxychorismate synthase activity"/>
    <property type="evidence" value="ECO:0007669"/>
    <property type="project" value="UniProtKB-EC"/>
</dbReference>
<dbReference type="InterPro" id="IPR006805">
    <property type="entry name" value="Anth_synth_I_N"/>
</dbReference>
<organism evidence="5 6">
    <name type="scientific">Pseudomonas karstica</name>
    <dbReference type="NCBI Taxonomy" id="1055468"/>
    <lineage>
        <taxon>Bacteria</taxon>
        <taxon>Pseudomonadati</taxon>
        <taxon>Pseudomonadota</taxon>
        <taxon>Gammaproteobacteria</taxon>
        <taxon>Pseudomonadales</taxon>
        <taxon>Pseudomonadaceae</taxon>
        <taxon>Pseudomonas</taxon>
    </lineage>
</organism>
<protein>
    <recommendedName>
        <fullName evidence="1">aminodeoxychorismate synthase</fullName>
        <ecNumber evidence="1">2.6.1.85</ecNumber>
    </recommendedName>
</protein>
<dbReference type="InterPro" id="IPR005802">
    <property type="entry name" value="ADC_synth_comp_1"/>
</dbReference>
<feature type="domain" description="Anthranilate synthase component I N-terminal" evidence="4">
    <location>
        <begin position="13"/>
        <end position="136"/>
    </location>
</feature>
<evidence type="ECO:0000256" key="1">
    <source>
        <dbReference type="ARBA" id="ARBA00013139"/>
    </source>
</evidence>
<dbReference type="Pfam" id="PF00425">
    <property type="entry name" value="Chorismate_bind"/>
    <property type="match status" value="1"/>
</dbReference>
<name>A0A7X2RU23_9PSED</name>
<evidence type="ECO:0000256" key="2">
    <source>
        <dbReference type="ARBA" id="ARBA00022679"/>
    </source>
</evidence>
<proteinExistence type="predicted"/>